<evidence type="ECO:0000256" key="5">
    <source>
        <dbReference type="ARBA" id="ARBA00023464"/>
    </source>
</evidence>
<protein>
    <submittedName>
        <fullName evidence="8">Polyphosphoinositide phosphatase</fullName>
    </submittedName>
</protein>
<comment type="subunit">
    <text evidence="5">Component of the PI(3,5)P2 regulatory complex at least composed of ATG18, SAC/FIG4, FAB1 and VAC14.</text>
</comment>
<keyword evidence="6" id="KW-1133">Transmembrane helix</keyword>
<dbReference type="PANTHER" id="PTHR45738:SF3">
    <property type="entry name" value="OS03G0182400 PROTEIN"/>
    <property type="match status" value="1"/>
</dbReference>
<dbReference type="OrthoDB" id="405996at2759"/>
<organism evidence="8 9">
    <name type="scientific">Zostera marina</name>
    <name type="common">Eelgrass</name>
    <dbReference type="NCBI Taxonomy" id="29655"/>
    <lineage>
        <taxon>Eukaryota</taxon>
        <taxon>Viridiplantae</taxon>
        <taxon>Streptophyta</taxon>
        <taxon>Embryophyta</taxon>
        <taxon>Tracheophyta</taxon>
        <taxon>Spermatophyta</taxon>
        <taxon>Magnoliopsida</taxon>
        <taxon>Liliopsida</taxon>
        <taxon>Zosteraceae</taxon>
        <taxon>Zostera</taxon>
    </lineage>
</organism>
<dbReference type="EMBL" id="LFYR01000981">
    <property type="protein sequence ID" value="KMZ66217.1"/>
    <property type="molecule type" value="Genomic_DNA"/>
</dbReference>
<feature type="domain" description="SAC" evidence="7">
    <location>
        <begin position="158"/>
        <end position="526"/>
    </location>
</feature>
<keyword evidence="6" id="KW-0812">Transmembrane</keyword>
<dbReference type="PANTHER" id="PTHR45738">
    <property type="entry name" value="POLYPHOSPHOINOSITIDE PHOSPHATASE"/>
    <property type="match status" value="1"/>
</dbReference>
<dbReference type="Pfam" id="PF02383">
    <property type="entry name" value="Syja_N"/>
    <property type="match status" value="1"/>
</dbReference>
<feature type="transmembrane region" description="Helical" evidence="6">
    <location>
        <begin position="89"/>
        <end position="109"/>
    </location>
</feature>
<dbReference type="PROSITE" id="PS50275">
    <property type="entry name" value="SAC"/>
    <property type="match status" value="1"/>
</dbReference>
<name>A0A0K9PDA8_ZOSMR</name>
<sequence>MSSTSRVKPDIDVSDKRYPWSYELYETRSNFYLVGQHQDNTISRILTINRLEHSELNVYEDTTIYSKEQCDNLLRTLNDGNKKSGGLRFLANCYGIIGFVKFLGPYYMLLITERRQIGTICGHAIYAISESKIITVSNSTIQFDNTYSKKENRYMKLLSAVDLTKDFFFSYTYHVMHSLQENLSDCQKEQVVDETMFVWNEFLTRQIRNLLKSTMWTVALVYGFFKQEKLLVSGKQFKLSLIARRSRHQAGTRYLKRGVNKSGNVANEVDTEQIVCHDHDCCHDDCSGGCPAQVTSIVQNRGSIPLYWSQKASMLNPKPDIVLEKEKNYETTKLHFANLAKRYGSPIIVLNLIKTCECRESKLRLELANAIDFINKDSSTENGLGFLHWDLNKNPRRKAGDMLEFLGKVAESTLNLTGIFYQQIAPTPKNDNNDVNSRLYEKKLKKAVEDNKPHIFQSGVLRTNCIDCLDRTNIAQYAYGLSALGLQLCTLDLIDDPNIDSKSDLANDLMTFYESMGDALAVQYTGSASHNKIFSERRGSWKTFIQLQEFARTIQRYFSNSYMDVQKQDAIDVFLGRLRPQNDAGVSLPDDKILHQNNTLAPNNIQMSSIASTSSSRNFLALANKHNFKDDDRFYSSGCDVSNFFDLQQFSSASHSYKKTQSAPTTMKRHSSEHLTNVAAQNNPSMYNHSKTNGL</sequence>
<keyword evidence="3 6" id="KW-0472">Membrane</keyword>
<dbReference type="GO" id="GO:0043813">
    <property type="term" value="F:phosphatidylinositol-3,5-bisphosphate 5-phosphatase activity"/>
    <property type="evidence" value="ECO:0000318"/>
    <property type="project" value="GO_Central"/>
</dbReference>
<accession>A0A0K9PDA8</accession>
<evidence type="ECO:0000256" key="4">
    <source>
        <dbReference type="ARBA" id="ARBA00023337"/>
    </source>
</evidence>
<dbReference type="GO" id="GO:0046856">
    <property type="term" value="P:phosphatidylinositol dephosphorylation"/>
    <property type="evidence" value="ECO:0000318"/>
    <property type="project" value="GO_Central"/>
</dbReference>
<dbReference type="Proteomes" id="UP000036987">
    <property type="component" value="Unassembled WGS sequence"/>
</dbReference>
<dbReference type="STRING" id="29655.A0A0K9PDA8"/>
<proteinExistence type="predicted"/>
<keyword evidence="9" id="KW-1185">Reference proteome</keyword>
<evidence type="ECO:0000256" key="2">
    <source>
        <dbReference type="ARBA" id="ARBA00022801"/>
    </source>
</evidence>
<comment type="subcellular location">
    <subcellularLocation>
        <location evidence="1">Vacuole membrane</location>
        <topology evidence="1">Peripheral membrane protein</topology>
    </subcellularLocation>
</comment>
<gene>
    <name evidence="8" type="ORF">ZOSMA_2G02270</name>
</gene>
<evidence type="ECO:0000256" key="6">
    <source>
        <dbReference type="SAM" id="Phobius"/>
    </source>
</evidence>
<reference evidence="9" key="1">
    <citation type="journal article" date="2016" name="Nature">
        <title>The genome of the seagrass Zostera marina reveals angiosperm adaptation to the sea.</title>
        <authorList>
            <person name="Olsen J.L."/>
            <person name="Rouze P."/>
            <person name="Verhelst B."/>
            <person name="Lin Y.-C."/>
            <person name="Bayer T."/>
            <person name="Collen J."/>
            <person name="Dattolo E."/>
            <person name="De Paoli E."/>
            <person name="Dittami S."/>
            <person name="Maumus F."/>
            <person name="Michel G."/>
            <person name="Kersting A."/>
            <person name="Lauritano C."/>
            <person name="Lohaus R."/>
            <person name="Toepel M."/>
            <person name="Tonon T."/>
            <person name="Vanneste K."/>
            <person name="Amirebrahimi M."/>
            <person name="Brakel J."/>
            <person name="Bostroem C."/>
            <person name="Chovatia M."/>
            <person name="Grimwood J."/>
            <person name="Jenkins J.W."/>
            <person name="Jueterbock A."/>
            <person name="Mraz A."/>
            <person name="Stam W.T."/>
            <person name="Tice H."/>
            <person name="Bornberg-Bauer E."/>
            <person name="Green P.J."/>
            <person name="Pearson G.A."/>
            <person name="Procaccini G."/>
            <person name="Duarte C.M."/>
            <person name="Schmutz J."/>
            <person name="Reusch T.B.H."/>
            <person name="Van de Peer Y."/>
        </authorList>
    </citation>
    <scope>NUCLEOTIDE SEQUENCE [LARGE SCALE GENOMIC DNA]</scope>
    <source>
        <strain evidence="9">cv. Finnish</strain>
    </source>
</reference>
<dbReference type="GO" id="GO:0005774">
    <property type="term" value="C:vacuolar membrane"/>
    <property type="evidence" value="ECO:0007669"/>
    <property type="project" value="UniProtKB-SubCell"/>
</dbReference>
<dbReference type="AlphaFoldDB" id="A0A0K9PDA8"/>
<dbReference type="InterPro" id="IPR043573">
    <property type="entry name" value="Fig4-like"/>
</dbReference>
<evidence type="ECO:0000256" key="1">
    <source>
        <dbReference type="ARBA" id="ARBA00004148"/>
    </source>
</evidence>
<comment type="catalytic activity">
    <reaction evidence="4">
        <text>a 1,2-diacyl-sn-glycero-3-phospho-(1D-myo-inositol-3,5-bisphosphate) + H2O = a 1,2-diacyl-sn-glycero-3-phospho-(1D-myo-inositol-3-phosphate) + phosphate</text>
        <dbReference type="Rhea" id="RHEA:32955"/>
        <dbReference type="ChEBI" id="CHEBI:15377"/>
        <dbReference type="ChEBI" id="CHEBI:43474"/>
        <dbReference type="ChEBI" id="CHEBI:57923"/>
        <dbReference type="ChEBI" id="CHEBI:58088"/>
    </reaction>
</comment>
<evidence type="ECO:0000259" key="7">
    <source>
        <dbReference type="PROSITE" id="PS50275"/>
    </source>
</evidence>
<evidence type="ECO:0000313" key="8">
    <source>
        <dbReference type="EMBL" id="KMZ66217.1"/>
    </source>
</evidence>
<comment type="caution">
    <text evidence="8">The sequence shown here is derived from an EMBL/GenBank/DDBJ whole genome shotgun (WGS) entry which is preliminary data.</text>
</comment>
<evidence type="ECO:0000313" key="9">
    <source>
        <dbReference type="Proteomes" id="UP000036987"/>
    </source>
</evidence>
<dbReference type="OMA" id="EDNHANG"/>
<keyword evidence="2" id="KW-0378">Hydrolase</keyword>
<dbReference type="InterPro" id="IPR002013">
    <property type="entry name" value="SAC_dom"/>
</dbReference>
<evidence type="ECO:0000256" key="3">
    <source>
        <dbReference type="ARBA" id="ARBA00023136"/>
    </source>
</evidence>